<dbReference type="GO" id="GO:0016020">
    <property type="term" value="C:membrane"/>
    <property type="evidence" value="ECO:0007669"/>
    <property type="project" value="UniProtKB-SubCell"/>
</dbReference>
<dbReference type="PANTHER" id="PTHR32322:SF2">
    <property type="entry name" value="EAMA DOMAIN-CONTAINING PROTEIN"/>
    <property type="match status" value="1"/>
</dbReference>
<sequence length="367" mass="38506">MMSAPRQPTENSTALLWLAELSLLSVAVIWGVNIPLMKIALALGIDRFALNGLRLVISALTLLVFAALEYRRGIRPNVRLNWKGILGYAILVSVLYQMLFLLSVSQTTSADIALIMATVPMWTAIGARLLLKEILTDRAWLGLIIGFTGTVVVTLQGTPPATPSRTTSAVSTSAVSTAASTAAGKNTPATSSDRGANSSTATSDLPAGTAAEPVPGRWRSLFVGRFGGNVLALAAALMWAGGTIFSRPVLKRISPLQLSAFSASIGLPFHLAVAWPVLPAGMRLLSNLQLDACLIYSGVLSTGLALPMWSFGVKHAGAAHATMFQNLCPIVAIVSAWFLLGEPLNPAQAVGGALILGGLLIMRSGRK</sequence>
<dbReference type="InterPro" id="IPR050638">
    <property type="entry name" value="AA-Vitamin_Transporters"/>
</dbReference>
<protein>
    <submittedName>
        <fullName evidence="9">Membrane protein</fullName>
    </submittedName>
</protein>
<feature type="transmembrane region" description="Helical" evidence="7">
    <location>
        <begin position="346"/>
        <end position="362"/>
    </location>
</feature>
<evidence type="ECO:0000256" key="4">
    <source>
        <dbReference type="ARBA" id="ARBA00022989"/>
    </source>
</evidence>
<feature type="transmembrane region" description="Helical" evidence="7">
    <location>
        <begin position="284"/>
        <end position="306"/>
    </location>
</feature>
<reference evidence="9 10" key="2">
    <citation type="submission" date="2019-08" db="EMBL/GenBank/DDBJ databases">
        <authorList>
            <person name="Henke P."/>
        </authorList>
    </citation>
    <scope>NUCLEOTIDE SEQUENCE [LARGE SCALE GENOMIC DNA]</scope>
    <source>
        <strain evidence="9">Phe10_nw2017</strain>
    </source>
</reference>
<dbReference type="SUPFAM" id="SSF103481">
    <property type="entry name" value="Multidrug resistance efflux transporter EmrE"/>
    <property type="match status" value="2"/>
</dbReference>
<dbReference type="AlphaFoldDB" id="A0A5C6MCE5"/>
<comment type="caution">
    <text evidence="9">The sequence shown here is derived from an EMBL/GenBank/DDBJ whole genome shotgun (WGS) entry which is preliminary data.</text>
</comment>
<evidence type="ECO:0000259" key="8">
    <source>
        <dbReference type="Pfam" id="PF00892"/>
    </source>
</evidence>
<comment type="similarity">
    <text evidence="2">Belongs to the EamA transporter family.</text>
</comment>
<name>A0A5C6MCE5_9PLAN</name>
<evidence type="ECO:0000256" key="2">
    <source>
        <dbReference type="ARBA" id="ARBA00007362"/>
    </source>
</evidence>
<keyword evidence="10" id="KW-1185">Reference proteome</keyword>
<accession>A0A5C6MCE5</accession>
<feature type="transmembrane region" description="Helical" evidence="7">
    <location>
        <begin position="12"/>
        <end position="36"/>
    </location>
</feature>
<evidence type="ECO:0000256" key="3">
    <source>
        <dbReference type="ARBA" id="ARBA00022692"/>
    </source>
</evidence>
<reference evidence="9 10" key="1">
    <citation type="submission" date="2019-08" db="EMBL/GenBank/DDBJ databases">
        <title>100 year-old enigma solved: identification of Planctomyces bekefii, the type genus and species of the phylum Planctomycetes.</title>
        <authorList>
            <person name="Svetlana D.N."/>
            <person name="Overmann J."/>
        </authorList>
    </citation>
    <scope>NUCLEOTIDE SEQUENCE [LARGE SCALE GENOMIC DNA]</scope>
    <source>
        <strain evidence="9">Phe10_nw2017</strain>
    </source>
</reference>
<comment type="subcellular location">
    <subcellularLocation>
        <location evidence="1">Membrane</location>
        <topology evidence="1">Multi-pass membrane protein</topology>
    </subcellularLocation>
</comment>
<keyword evidence="3 7" id="KW-0812">Transmembrane</keyword>
<feature type="transmembrane region" description="Helical" evidence="7">
    <location>
        <begin position="80"/>
        <end position="100"/>
    </location>
</feature>
<feature type="domain" description="EamA" evidence="8">
    <location>
        <begin position="19"/>
        <end position="154"/>
    </location>
</feature>
<feature type="transmembrane region" description="Helical" evidence="7">
    <location>
        <begin position="48"/>
        <end position="68"/>
    </location>
</feature>
<gene>
    <name evidence="9" type="ORF">E3A20_04430</name>
</gene>
<dbReference type="Pfam" id="PF00892">
    <property type="entry name" value="EamA"/>
    <property type="match status" value="2"/>
</dbReference>
<dbReference type="Gene3D" id="1.10.3730.20">
    <property type="match status" value="1"/>
</dbReference>
<feature type="transmembrane region" description="Helical" evidence="7">
    <location>
        <begin position="112"/>
        <end position="131"/>
    </location>
</feature>
<dbReference type="EMBL" id="SRHE01000052">
    <property type="protein sequence ID" value="TWW11742.1"/>
    <property type="molecule type" value="Genomic_DNA"/>
</dbReference>
<evidence type="ECO:0000256" key="7">
    <source>
        <dbReference type="SAM" id="Phobius"/>
    </source>
</evidence>
<evidence type="ECO:0000256" key="1">
    <source>
        <dbReference type="ARBA" id="ARBA00004141"/>
    </source>
</evidence>
<feature type="region of interest" description="Disordered" evidence="6">
    <location>
        <begin position="181"/>
        <end position="211"/>
    </location>
</feature>
<feature type="domain" description="EamA" evidence="8">
    <location>
        <begin position="228"/>
        <end position="362"/>
    </location>
</feature>
<dbReference type="InterPro" id="IPR000620">
    <property type="entry name" value="EamA_dom"/>
</dbReference>
<feature type="transmembrane region" description="Helical" evidence="7">
    <location>
        <begin position="318"/>
        <end position="340"/>
    </location>
</feature>
<feature type="transmembrane region" description="Helical" evidence="7">
    <location>
        <begin position="258"/>
        <end position="278"/>
    </location>
</feature>
<feature type="compositionally biased region" description="Polar residues" evidence="6">
    <location>
        <begin position="187"/>
        <end position="203"/>
    </location>
</feature>
<dbReference type="PANTHER" id="PTHR32322">
    <property type="entry name" value="INNER MEMBRANE TRANSPORTER"/>
    <property type="match status" value="1"/>
</dbReference>
<organism evidence="9 10">
    <name type="scientific">Planctomyces bekefii</name>
    <dbReference type="NCBI Taxonomy" id="1653850"/>
    <lineage>
        <taxon>Bacteria</taxon>
        <taxon>Pseudomonadati</taxon>
        <taxon>Planctomycetota</taxon>
        <taxon>Planctomycetia</taxon>
        <taxon>Planctomycetales</taxon>
        <taxon>Planctomycetaceae</taxon>
        <taxon>Planctomyces</taxon>
    </lineage>
</organism>
<proteinExistence type="inferred from homology"/>
<dbReference type="InterPro" id="IPR037185">
    <property type="entry name" value="EmrE-like"/>
</dbReference>
<evidence type="ECO:0000256" key="5">
    <source>
        <dbReference type="ARBA" id="ARBA00023136"/>
    </source>
</evidence>
<dbReference type="Proteomes" id="UP000321083">
    <property type="component" value="Unassembled WGS sequence"/>
</dbReference>
<feature type="transmembrane region" description="Helical" evidence="7">
    <location>
        <begin position="138"/>
        <end position="157"/>
    </location>
</feature>
<evidence type="ECO:0000313" key="10">
    <source>
        <dbReference type="Proteomes" id="UP000321083"/>
    </source>
</evidence>
<keyword evidence="5 7" id="KW-0472">Membrane</keyword>
<feature type="transmembrane region" description="Helical" evidence="7">
    <location>
        <begin position="226"/>
        <end position="246"/>
    </location>
</feature>
<keyword evidence="4 7" id="KW-1133">Transmembrane helix</keyword>
<evidence type="ECO:0000256" key="6">
    <source>
        <dbReference type="SAM" id="MobiDB-lite"/>
    </source>
</evidence>
<evidence type="ECO:0000313" key="9">
    <source>
        <dbReference type="EMBL" id="TWW11742.1"/>
    </source>
</evidence>